<organism evidence="2 3">
    <name type="scientific">Rubus argutus</name>
    <name type="common">Southern blackberry</name>
    <dbReference type="NCBI Taxonomy" id="59490"/>
    <lineage>
        <taxon>Eukaryota</taxon>
        <taxon>Viridiplantae</taxon>
        <taxon>Streptophyta</taxon>
        <taxon>Embryophyta</taxon>
        <taxon>Tracheophyta</taxon>
        <taxon>Spermatophyta</taxon>
        <taxon>Magnoliopsida</taxon>
        <taxon>eudicotyledons</taxon>
        <taxon>Gunneridae</taxon>
        <taxon>Pentapetalae</taxon>
        <taxon>rosids</taxon>
        <taxon>fabids</taxon>
        <taxon>Rosales</taxon>
        <taxon>Rosaceae</taxon>
        <taxon>Rosoideae</taxon>
        <taxon>Rosoideae incertae sedis</taxon>
        <taxon>Rubus</taxon>
    </lineage>
</organism>
<proteinExistence type="predicted"/>
<gene>
    <name evidence="2" type="ORF">M0R45_035809</name>
</gene>
<evidence type="ECO:0000313" key="3">
    <source>
        <dbReference type="Proteomes" id="UP001457282"/>
    </source>
</evidence>
<evidence type="ECO:0000313" key="2">
    <source>
        <dbReference type="EMBL" id="KAK9911929.1"/>
    </source>
</evidence>
<reference evidence="2 3" key="1">
    <citation type="journal article" date="2023" name="G3 (Bethesda)">
        <title>A chromosome-length genome assembly and annotation of blackberry (Rubus argutus, cv. 'Hillquist').</title>
        <authorList>
            <person name="Bruna T."/>
            <person name="Aryal R."/>
            <person name="Dudchenko O."/>
            <person name="Sargent D.J."/>
            <person name="Mead D."/>
            <person name="Buti M."/>
            <person name="Cavallini A."/>
            <person name="Hytonen T."/>
            <person name="Andres J."/>
            <person name="Pham M."/>
            <person name="Weisz D."/>
            <person name="Mascagni F."/>
            <person name="Usai G."/>
            <person name="Natali L."/>
            <person name="Bassil N."/>
            <person name="Fernandez G.E."/>
            <person name="Lomsadze A."/>
            <person name="Armour M."/>
            <person name="Olukolu B."/>
            <person name="Poorten T."/>
            <person name="Britton C."/>
            <person name="Davik J."/>
            <person name="Ashrafi H."/>
            <person name="Aiden E.L."/>
            <person name="Borodovsky M."/>
            <person name="Worthington M."/>
        </authorList>
    </citation>
    <scope>NUCLEOTIDE SEQUENCE [LARGE SCALE GENOMIC DNA]</scope>
    <source>
        <strain evidence="2">PI 553951</strain>
    </source>
</reference>
<dbReference type="AlphaFoldDB" id="A0AAW1VYH3"/>
<comment type="caution">
    <text evidence="2">The sequence shown here is derived from an EMBL/GenBank/DDBJ whole genome shotgun (WGS) entry which is preliminary data.</text>
</comment>
<dbReference type="Proteomes" id="UP001457282">
    <property type="component" value="Unassembled WGS sequence"/>
</dbReference>
<accession>A0AAW1VYH3</accession>
<keyword evidence="3" id="KW-1185">Reference proteome</keyword>
<name>A0AAW1VYH3_RUBAR</name>
<protein>
    <submittedName>
        <fullName evidence="2">Uncharacterized protein</fullName>
    </submittedName>
</protein>
<evidence type="ECO:0000256" key="1">
    <source>
        <dbReference type="SAM" id="MobiDB-lite"/>
    </source>
</evidence>
<sequence>MAIHSYPFNYPEHTIVLYTQVPKTRASPITCRLNQSTITMNHRPPSSPPPKLNRELCPLTGPCLSPQLTIIAAHLVQFQNLTHLHKQPPMAAMATSSTSPAIKPKSTTPKLSRPLKSSMPTYPIRARARPHSAGVALCSRYPSNRAAFND</sequence>
<feature type="compositionally biased region" description="Low complexity" evidence="1">
    <location>
        <begin position="92"/>
        <end position="101"/>
    </location>
</feature>
<feature type="region of interest" description="Disordered" evidence="1">
    <location>
        <begin position="92"/>
        <end position="118"/>
    </location>
</feature>
<dbReference type="EMBL" id="JBEDUW010000007">
    <property type="protein sequence ID" value="KAK9911929.1"/>
    <property type="molecule type" value="Genomic_DNA"/>
</dbReference>